<protein>
    <submittedName>
        <fullName evidence="2">Uncharacterized protein</fullName>
    </submittedName>
</protein>
<dbReference type="AlphaFoldDB" id="A0A212F621"/>
<dbReference type="KEGG" id="dpl:KGM_214251"/>
<dbReference type="EMBL" id="AGBW02010086">
    <property type="protein sequence ID" value="OWR49174.1"/>
    <property type="molecule type" value="Genomic_DNA"/>
</dbReference>
<comment type="caution">
    <text evidence="2">The sequence shown here is derived from an EMBL/GenBank/DDBJ whole genome shotgun (WGS) entry which is preliminary data.</text>
</comment>
<gene>
    <name evidence="2" type="ORF">KGM_214251</name>
</gene>
<evidence type="ECO:0000313" key="2">
    <source>
        <dbReference type="EMBL" id="OWR49174.1"/>
    </source>
</evidence>
<evidence type="ECO:0000313" key="3">
    <source>
        <dbReference type="Proteomes" id="UP000007151"/>
    </source>
</evidence>
<evidence type="ECO:0000256" key="1">
    <source>
        <dbReference type="SAM" id="MobiDB-lite"/>
    </source>
</evidence>
<feature type="region of interest" description="Disordered" evidence="1">
    <location>
        <begin position="1"/>
        <end position="32"/>
    </location>
</feature>
<sequence length="161" mass="18225">MENSCEPSNDKRSLVKAKSVNSGCPKQLRSEPVKRKSFNVNEAVRSLDLALVRLKKSKLVNGDVVPNSTNNLGRKDPVEHITNQTNFTDNSSVVSLNFSQYELMRNLSRSNCNLDNAFSSTTCETFSSLTDIPSRDEQLERYFRSIDVWCRNHRDASSSEM</sequence>
<dbReference type="InParanoid" id="A0A212F621"/>
<keyword evidence="3" id="KW-1185">Reference proteome</keyword>
<organism evidence="2 3">
    <name type="scientific">Danaus plexippus plexippus</name>
    <dbReference type="NCBI Taxonomy" id="278856"/>
    <lineage>
        <taxon>Eukaryota</taxon>
        <taxon>Metazoa</taxon>
        <taxon>Ecdysozoa</taxon>
        <taxon>Arthropoda</taxon>
        <taxon>Hexapoda</taxon>
        <taxon>Insecta</taxon>
        <taxon>Pterygota</taxon>
        <taxon>Neoptera</taxon>
        <taxon>Endopterygota</taxon>
        <taxon>Lepidoptera</taxon>
        <taxon>Glossata</taxon>
        <taxon>Ditrysia</taxon>
        <taxon>Papilionoidea</taxon>
        <taxon>Nymphalidae</taxon>
        <taxon>Danainae</taxon>
        <taxon>Danaini</taxon>
        <taxon>Danaina</taxon>
        <taxon>Danaus</taxon>
        <taxon>Danaus</taxon>
    </lineage>
</organism>
<name>A0A212F621_DANPL</name>
<reference evidence="2 3" key="1">
    <citation type="journal article" date="2011" name="Cell">
        <title>The monarch butterfly genome yields insights into long-distance migration.</title>
        <authorList>
            <person name="Zhan S."/>
            <person name="Merlin C."/>
            <person name="Boore J.L."/>
            <person name="Reppert S.M."/>
        </authorList>
    </citation>
    <scope>NUCLEOTIDE SEQUENCE [LARGE SCALE GENOMIC DNA]</scope>
    <source>
        <strain evidence="2">F-2</strain>
    </source>
</reference>
<proteinExistence type="predicted"/>
<accession>A0A212F621</accession>
<dbReference type="Proteomes" id="UP000007151">
    <property type="component" value="Unassembled WGS sequence"/>
</dbReference>